<dbReference type="InterPro" id="IPR009057">
    <property type="entry name" value="Homeodomain-like_sf"/>
</dbReference>
<proteinExistence type="predicted"/>
<dbReference type="RefSeq" id="WP_209464555.1">
    <property type="nucleotide sequence ID" value="NZ_CP110224.1"/>
</dbReference>
<dbReference type="InterPro" id="IPR001647">
    <property type="entry name" value="HTH_TetR"/>
</dbReference>
<evidence type="ECO:0000256" key="2">
    <source>
        <dbReference type="ARBA" id="ARBA00023125"/>
    </source>
</evidence>
<name>A0ABS4IKN3_9BACI</name>
<dbReference type="PRINTS" id="PR00455">
    <property type="entry name" value="HTHTETR"/>
</dbReference>
<gene>
    <name evidence="5" type="ORF">J2Z83_003673</name>
</gene>
<evidence type="ECO:0000259" key="4">
    <source>
        <dbReference type="PROSITE" id="PS50977"/>
    </source>
</evidence>
<feature type="DNA-binding region" description="H-T-H motif" evidence="3">
    <location>
        <begin position="23"/>
        <end position="42"/>
    </location>
</feature>
<evidence type="ECO:0000256" key="3">
    <source>
        <dbReference type="PROSITE-ProRule" id="PRU00335"/>
    </source>
</evidence>
<dbReference type="SUPFAM" id="SSF46689">
    <property type="entry name" value="Homeodomain-like"/>
    <property type="match status" value="1"/>
</dbReference>
<dbReference type="PANTHER" id="PTHR43479">
    <property type="entry name" value="ACREF/ENVCD OPERON REPRESSOR-RELATED"/>
    <property type="match status" value="1"/>
</dbReference>
<keyword evidence="1" id="KW-0678">Repressor</keyword>
<evidence type="ECO:0000256" key="1">
    <source>
        <dbReference type="ARBA" id="ARBA00022491"/>
    </source>
</evidence>
<dbReference type="Pfam" id="PF00440">
    <property type="entry name" value="TetR_N"/>
    <property type="match status" value="1"/>
</dbReference>
<dbReference type="Gene3D" id="1.10.10.60">
    <property type="entry name" value="Homeodomain-like"/>
    <property type="match status" value="1"/>
</dbReference>
<sequence length="188" mass="22144">MSKQIIKQAAINQFHRYGYEGVKMAQVATEAGMRKQSIYYHYPTKRDLFTELYDEVIEEEIKFIQAYFKDQPDVTSKELLYRFLKEIKRRTSENTTVDFLHLMSYSPPMEIDTFVASRYLTNFNVFKNEVRKVFEKEAFTSGAEECTLGYVTLFDGLIVHLFYNTGQSYEHSLDASFEIFWKGISCTE</sequence>
<accession>A0ABS4IKN3</accession>
<evidence type="ECO:0000313" key="5">
    <source>
        <dbReference type="EMBL" id="MBP1971522.1"/>
    </source>
</evidence>
<reference evidence="5 6" key="1">
    <citation type="submission" date="2021-03" db="EMBL/GenBank/DDBJ databases">
        <title>Genomic Encyclopedia of Type Strains, Phase IV (KMG-IV): sequencing the most valuable type-strain genomes for metagenomic binning, comparative biology and taxonomic classification.</title>
        <authorList>
            <person name="Goeker M."/>
        </authorList>
    </citation>
    <scope>NUCLEOTIDE SEQUENCE [LARGE SCALE GENOMIC DNA]</scope>
    <source>
        <strain evidence="5 6">DSM 25609</strain>
    </source>
</reference>
<organism evidence="5 6">
    <name type="scientific">Virgibacillus natechei</name>
    <dbReference type="NCBI Taxonomy" id="1216297"/>
    <lineage>
        <taxon>Bacteria</taxon>
        <taxon>Bacillati</taxon>
        <taxon>Bacillota</taxon>
        <taxon>Bacilli</taxon>
        <taxon>Bacillales</taxon>
        <taxon>Bacillaceae</taxon>
        <taxon>Virgibacillus</taxon>
    </lineage>
</organism>
<dbReference type="Proteomes" id="UP001519345">
    <property type="component" value="Unassembled WGS sequence"/>
</dbReference>
<evidence type="ECO:0000313" key="6">
    <source>
        <dbReference type="Proteomes" id="UP001519345"/>
    </source>
</evidence>
<keyword evidence="2 3" id="KW-0238">DNA-binding</keyword>
<keyword evidence="6" id="KW-1185">Reference proteome</keyword>
<feature type="domain" description="HTH tetR-type" evidence="4">
    <location>
        <begin position="1"/>
        <end position="60"/>
    </location>
</feature>
<dbReference type="InterPro" id="IPR050624">
    <property type="entry name" value="HTH-type_Tx_Regulator"/>
</dbReference>
<dbReference type="PROSITE" id="PS50977">
    <property type="entry name" value="HTH_TETR_2"/>
    <property type="match status" value="1"/>
</dbReference>
<dbReference type="Gene3D" id="1.10.357.10">
    <property type="entry name" value="Tetracycline Repressor, domain 2"/>
    <property type="match status" value="1"/>
</dbReference>
<dbReference type="EMBL" id="JAGGKX010000028">
    <property type="protein sequence ID" value="MBP1971522.1"/>
    <property type="molecule type" value="Genomic_DNA"/>
</dbReference>
<comment type="caution">
    <text evidence="5">The sequence shown here is derived from an EMBL/GenBank/DDBJ whole genome shotgun (WGS) entry which is preliminary data.</text>
</comment>
<protein>
    <submittedName>
        <fullName evidence="5">AcrR family transcriptional regulator</fullName>
    </submittedName>
</protein>
<dbReference type="PANTHER" id="PTHR43479:SF11">
    <property type="entry name" value="ACREF_ENVCD OPERON REPRESSOR-RELATED"/>
    <property type="match status" value="1"/>
</dbReference>